<accession>A0A8X7WA86</accession>
<organism evidence="1 2">
    <name type="scientific">Brassica carinata</name>
    <name type="common">Ethiopian mustard</name>
    <name type="synonym">Abyssinian cabbage</name>
    <dbReference type="NCBI Taxonomy" id="52824"/>
    <lineage>
        <taxon>Eukaryota</taxon>
        <taxon>Viridiplantae</taxon>
        <taxon>Streptophyta</taxon>
        <taxon>Embryophyta</taxon>
        <taxon>Tracheophyta</taxon>
        <taxon>Spermatophyta</taxon>
        <taxon>Magnoliopsida</taxon>
        <taxon>eudicotyledons</taxon>
        <taxon>Gunneridae</taxon>
        <taxon>Pentapetalae</taxon>
        <taxon>rosids</taxon>
        <taxon>malvids</taxon>
        <taxon>Brassicales</taxon>
        <taxon>Brassicaceae</taxon>
        <taxon>Brassiceae</taxon>
        <taxon>Brassica</taxon>
    </lineage>
</organism>
<sequence>MQGITYEVPNNVLALKWLGIRGNLLREVNYSNTILHFNHKKEMNSTVYLISGRRPLTMRPWLRENWFLSRPYRVLRRDLDPQEREEAPWHR</sequence>
<dbReference type="Proteomes" id="UP000886595">
    <property type="component" value="Unassembled WGS sequence"/>
</dbReference>
<reference evidence="1 2" key="1">
    <citation type="submission" date="2020-02" db="EMBL/GenBank/DDBJ databases">
        <authorList>
            <person name="Ma Q."/>
            <person name="Huang Y."/>
            <person name="Song X."/>
            <person name="Pei D."/>
        </authorList>
    </citation>
    <scope>NUCLEOTIDE SEQUENCE [LARGE SCALE GENOMIC DNA]</scope>
    <source>
        <strain evidence="1">Sxm20200214</strain>
        <tissue evidence="1">Leaf</tissue>
    </source>
</reference>
<name>A0A8X7WA86_BRACI</name>
<protein>
    <submittedName>
        <fullName evidence="1">Uncharacterized protein</fullName>
    </submittedName>
</protein>
<keyword evidence="2" id="KW-1185">Reference proteome</keyword>
<dbReference type="AlphaFoldDB" id="A0A8X7WA86"/>
<comment type="caution">
    <text evidence="1">The sequence shown here is derived from an EMBL/GenBank/DDBJ whole genome shotgun (WGS) entry which is preliminary data.</text>
</comment>
<evidence type="ECO:0000313" key="1">
    <source>
        <dbReference type="EMBL" id="KAG2325909.1"/>
    </source>
</evidence>
<proteinExistence type="predicted"/>
<evidence type="ECO:0000313" key="2">
    <source>
        <dbReference type="Proteomes" id="UP000886595"/>
    </source>
</evidence>
<gene>
    <name evidence="1" type="ORF">Bca52824_008637</name>
</gene>
<dbReference type="EMBL" id="JAAMPC010000002">
    <property type="protein sequence ID" value="KAG2325909.1"/>
    <property type="molecule type" value="Genomic_DNA"/>
</dbReference>